<evidence type="ECO:0000313" key="2">
    <source>
        <dbReference type="EMBL" id="MBE9076251.1"/>
    </source>
</evidence>
<dbReference type="SUPFAM" id="SSF53474">
    <property type="entry name" value="alpha/beta-Hydrolases"/>
    <property type="match status" value="1"/>
</dbReference>
<dbReference type="RefSeq" id="WP_193904912.1">
    <property type="nucleotide sequence ID" value="NZ_JADEXG010000004.1"/>
</dbReference>
<sequence length="344" mass="39473">MISYHTARLVIERDVRAEEEERQIAAPCRTRLLLQAQEAPVCLFFHGFTAGTYQFEPMGQSLFQAGYNVVVPCLPGHGQIDDWQADNPPPLPENPRDYLKFAVKWLRLAQKLGPQVSIGGISGGGTISAWLAIEQVEHIHRAVLFAPYFSGSNPVIDLFVEVFDTYFEWQNQAGPSYPGFDVAALRAIFQIGDYVLKRVKQSPMAPVFTISSESDRAVNNRDHQRFFEAGLKYQPRCWYHRFGRVLDIPHTMMTEAEGNRYAHLLIIMTRAYLESDLTWAEIEEIGYRMTRGRTFNAVVAELGWQDRSSANMPAMMTLVDKRAIVEKRQTRNRERSRHARLYDR</sequence>
<dbReference type="InterPro" id="IPR050266">
    <property type="entry name" value="AB_hydrolase_sf"/>
</dbReference>
<dbReference type="InterPro" id="IPR000073">
    <property type="entry name" value="AB_hydrolase_1"/>
</dbReference>
<dbReference type="Pfam" id="PF00561">
    <property type="entry name" value="Abhydrolase_1"/>
    <property type="match status" value="1"/>
</dbReference>
<dbReference type="GO" id="GO:0016787">
    <property type="term" value="F:hydrolase activity"/>
    <property type="evidence" value="ECO:0007669"/>
    <property type="project" value="UniProtKB-KW"/>
</dbReference>
<dbReference type="AlphaFoldDB" id="A0A8J7DKD3"/>
<gene>
    <name evidence="2" type="ORF">IQ241_02885</name>
</gene>
<dbReference type="PANTHER" id="PTHR43798">
    <property type="entry name" value="MONOACYLGLYCEROL LIPASE"/>
    <property type="match status" value="1"/>
</dbReference>
<evidence type="ECO:0000313" key="3">
    <source>
        <dbReference type="Proteomes" id="UP000636505"/>
    </source>
</evidence>
<organism evidence="2 3">
    <name type="scientific">Vasconcelosia minhoensis LEGE 07310</name>
    <dbReference type="NCBI Taxonomy" id="915328"/>
    <lineage>
        <taxon>Bacteria</taxon>
        <taxon>Bacillati</taxon>
        <taxon>Cyanobacteriota</taxon>
        <taxon>Cyanophyceae</taxon>
        <taxon>Nodosilineales</taxon>
        <taxon>Cymatolegaceae</taxon>
        <taxon>Vasconcelosia</taxon>
        <taxon>Vasconcelosia minhoensis</taxon>
    </lineage>
</organism>
<name>A0A8J7DKD3_9CYAN</name>
<evidence type="ECO:0000259" key="1">
    <source>
        <dbReference type="Pfam" id="PF00561"/>
    </source>
</evidence>
<dbReference type="PANTHER" id="PTHR43798:SF33">
    <property type="entry name" value="HYDROLASE, PUTATIVE (AFU_ORTHOLOGUE AFUA_2G14860)-RELATED"/>
    <property type="match status" value="1"/>
</dbReference>
<dbReference type="GO" id="GO:0016020">
    <property type="term" value="C:membrane"/>
    <property type="evidence" value="ECO:0007669"/>
    <property type="project" value="TreeGrafter"/>
</dbReference>
<dbReference type="Gene3D" id="3.40.50.1820">
    <property type="entry name" value="alpha/beta hydrolase"/>
    <property type="match status" value="1"/>
</dbReference>
<proteinExistence type="predicted"/>
<accession>A0A8J7DKD3</accession>
<feature type="domain" description="AB hydrolase-1" evidence="1">
    <location>
        <begin position="43"/>
        <end position="172"/>
    </location>
</feature>
<dbReference type="Proteomes" id="UP000636505">
    <property type="component" value="Unassembled WGS sequence"/>
</dbReference>
<keyword evidence="2" id="KW-0378">Hydrolase</keyword>
<reference evidence="2" key="1">
    <citation type="submission" date="2020-10" db="EMBL/GenBank/DDBJ databases">
        <authorList>
            <person name="Castelo-Branco R."/>
            <person name="Eusebio N."/>
            <person name="Adriana R."/>
            <person name="Vieira A."/>
            <person name="Brugerolle De Fraissinette N."/>
            <person name="Rezende De Castro R."/>
            <person name="Schneider M.P."/>
            <person name="Vasconcelos V."/>
            <person name="Leao P.N."/>
        </authorList>
    </citation>
    <scope>NUCLEOTIDE SEQUENCE</scope>
    <source>
        <strain evidence="2">LEGE 07310</strain>
    </source>
</reference>
<comment type="caution">
    <text evidence="2">The sequence shown here is derived from an EMBL/GenBank/DDBJ whole genome shotgun (WGS) entry which is preliminary data.</text>
</comment>
<dbReference type="InterPro" id="IPR029058">
    <property type="entry name" value="AB_hydrolase_fold"/>
</dbReference>
<protein>
    <submittedName>
        <fullName evidence="2">Alpha/beta fold hydrolase</fullName>
    </submittedName>
</protein>
<dbReference type="EMBL" id="JADEXG010000004">
    <property type="protein sequence ID" value="MBE9076251.1"/>
    <property type="molecule type" value="Genomic_DNA"/>
</dbReference>
<keyword evidence="3" id="KW-1185">Reference proteome</keyword>